<proteinExistence type="predicted"/>
<feature type="region of interest" description="Disordered" evidence="6">
    <location>
        <begin position="59"/>
        <end position="105"/>
    </location>
</feature>
<dbReference type="PANTHER" id="PTHR43840">
    <property type="entry name" value="MITOCHONDRIAL METAL TRANSPORTER 1-RELATED"/>
    <property type="match status" value="1"/>
</dbReference>
<dbReference type="InterPro" id="IPR050291">
    <property type="entry name" value="CDF_Transporter"/>
</dbReference>
<dbReference type="SUPFAM" id="SSF161111">
    <property type="entry name" value="Cation efflux protein transmembrane domain-like"/>
    <property type="match status" value="1"/>
</dbReference>
<dbReference type="InterPro" id="IPR002524">
    <property type="entry name" value="Cation_efflux"/>
</dbReference>
<dbReference type="GO" id="GO:0008324">
    <property type="term" value="F:monoatomic cation transmembrane transporter activity"/>
    <property type="evidence" value="ECO:0007669"/>
    <property type="project" value="InterPro"/>
</dbReference>
<evidence type="ECO:0000256" key="6">
    <source>
        <dbReference type="SAM" id="MobiDB-lite"/>
    </source>
</evidence>
<dbReference type="GO" id="GO:0030003">
    <property type="term" value="P:intracellular monoatomic cation homeostasis"/>
    <property type="evidence" value="ECO:0007669"/>
    <property type="project" value="UniProtKB-ARBA"/>
</dbReference>
<dbReference type="AlphaFoldDB" id="A0A8H5GT83"/>
<dbReference type="Proteomes" id="UP000559256">
    <property type="component" value="Unassembled WGS sequence"/>
</dbReference>
<dbReference type="Pfam" id="PF01545">
    <property type="entry name" value="Cation_efflux"/>
    <property type="match status" value="1"/>
</dbReference>
<dbReference type="Gene3D" id="1.20.1510.10">
    <property type="entry name" value="Cation efflux protein transmembrane domain"/>
    <property type="match status" value="1"/>
</dbReference>
<keyword evidence="2" id="KW-0813">Transport</keyword>
<evidence type="ECO:0000256" key="5">
    <source>
        <dbReference type="ARBA" id="ARBA00023136"/>
    </source>
</evidence>
<name>A0A8H5GT83_9AGAR</name>
<evidence type="ECO:0000313" key="8">
    <source>
        <dbReference type="EMBL" id="KAF5370648.1"/>
    </source>
</evidence>
<dbReference type="GO" id="GO:0098771">
    <property type="term" value="P:inorganic ion homeostasis"/>
    <property type="evidence" value="ECO:0007669"/>
    <property type="project" value="UniProtKB-ARBA"/>
</dbReference>
<evidence type="ECO:0000259" key="7">
    <source>
        <dbReference type="Pfam" id="PF01545"/>
    </source>
</evidence>
<dbReference type="OrthoDB" id="435980at2759"/>
<protein>
    <recommendedName>
        <fullName evidence="7">Cation efflux protein transmembrane domain-containing protein</fullName>
    </recommendedName>
</protein>
<keyword evidence="5" id="KW-0472">Membrane</keyword>
<dbReference type="PANTHER" id="PTHR43840:SF15">
    <property type="entry name" value="MITOCHONDRIAL METAL TRANSPORTER 1-RELATED"/>
    <property type="match status" value="1"/>
</dbReference>
<dbReference type="SUPFAM" id="SSF160240">
    <property type="entry name" value="Cation efflux protein cytoplasmic domain-like"/>
    <property type="match status" value="1"/>
</dbReference>
<reference evidence="8 9" key="1">
    <citation type="journal article" date="2020" name="ISME J.">
        <title>Uncovering the hidden diversity of litter-decomposition mechanisms in mushroom-forming fungi.</title>
        <authorList>
            <person name="Floudas D."/>
            <person name="Bentzer J."/>
            <person name="Ahren D."/>
            <person name="Johansson T."/>
            <person name="Persson P."/>
            <person name="Tunlid A."/>
        </authorList>
    </citation>
    <scope>NUCLEOTIDE SEQUENCE [LARGE SCALE GENOMIC DNA]</scope>
    <source>
        <strain evidence="8 9">CBS 291.85</strain>
    </source>
</reference>
<dbReference type="GO" id="GO:0016020">
    <property type="term" value="C:membrane"/>
    <property type="evidence" value="ECO:0007669"/>
    <property type="project" value="UniProtKB-SubCell"/>
</dbReference>
<organism evidence="8 9">
    <name type="scientific">Tetrapyrgos nigripes</name>
    <dbReference type="NCBI Taxonomy" id="182062"/>
    <lineage>
        <taxon>Eukaryota</taxon>
        <taxon>Fungi</taxon>
        <taxon>Dikarya</taxon>
        <taxon>Basidiomycota</taxon>
        <taxon>Agaricomycotina</taxon>
        <taxon>Agaricomycetes</taxon>
        <taxon>Agaricomycetidae</taxon>
        <taxon>Agaricales</taxon>
        <taxon>Marasmiineae</taxon>
        <taxon>Marasmiaceae</taxon>
        <taxon>Tetrapyrgos</taxon>
    </lineage>
</organism>
<dbReference type="InterPro" id="IPR036837">
    <property type="entry name" value="Cation_efflux_CTD_sf"/>
</dbReference>
<feature type="compositionally biased region" description="Polar residues" evidence="6">
    <location>
        <begin position="63"/>
        <end position="75"/>
    </location>
</feature>
<keyword evidence="9" id="KW-1185">Reference proteome</keyword>
<gene>
    <name evidence="8" type="ORF">D9758_001999</name>
</gene>
<dbReference type="InterPro" id="IPR058533">
    <property type="entry name" value="Cation_efflux_TM"/>
</dbReference>
<dbReference type="NCBIfam" id="TIGR01297">
    <property type="entry name" value="CDF"/>
    <property type="match status" value="1"/>
</dbReference>
<sequence length="448" mass="48977">MVCRYPCLSLPFLLSTRRSQSVRTTAFLRYNHYVSIWTSPSHKFSHLFSCTTTSIMSRRRQLSTKSPGENGPQKNNKQDHSKHEHDHSHSHSMFGGHSHSHGEEGHNYGAEKIMAAWEGSADRGSKVTVIGLFTNVGLTLAKGLAGWYLHSASLLADAGHSLSDLLGDFVTLFCWRLSRKSPTERYPYGFAKFETLGTTTVSLLLIGGAIGIGFHSYHLLLTALAETAHSLPDGPMQEILHNVTVIAPGLPESLAHSHVHDVDPNAAWFAALSVAAKEWLYRITKKVADDEHSPVLLANAIHHRSDAYSSVVALFAILGSWFFPKVPLDPIGGLLVSFVILQQGIGLLVGAWGDLTDAGVSAKTRESLKKTIQPLIVPGESSSTPSILSISELRARRAGSLLYVDLVAHVSSTLTVQELDVLEEQILTSMKEKRKEVAEVRVKFKAAP</sequence>
<comment type="caution">
    <text evidence="8">The sequence shown here is derived from an EMBL/GenBank/DDBJ whole genome shotgun (WGS) entry which is preliminary data.</text>
</comment>
<feature type="compositionally biased region" description="Basic and acidic residues" evidence="6">
    <location>
        <begin position="76"/>
        <end position="89"/>
    </location>
</feature>
<evidence type="ECO:0000256" key="3">
    <source>
        <dbReference type="ARBA" id="ARBA00022692"/>
    </source>
</evidence>
<evidence type="ECO:0000313" key="9">
    <source>
        <dbReference type="Proteomes" id="UP000559256"/>
    </source>
</evidence>
<keyword evidence="3" id="KW-0812">Transmembrane</keyword>
<evidence type="ECO:0000256" key="1">
    <source>
        <dbReference type="ARBA" id="ARBA00004141"/>
    </source>
</evidence>
<accession>A0A8H5GT83</accession>
<evidence type="ECO:0000256" key="2">
    <source>
        <dbReference type="ARBA" id="ARBA00022448"/>
    </source>
</evidence>
<dbReference type="InterPro" id="IPR027469">
    <property type="entry name" value="Cation_efflux_TMD_sf"/>
</dbReference>
<keyword evidence="4" id="KW-1133">Transmembrane helix</keyword>
<evidence type="ECO:0000256" key="4">
    <source>
        <dbReference type="ARBA" id="ARBA00022989"/>
    </source>
</evidence>
<comment type="subcellular location">
    <subcellularLocation>
        <location evidence="1">Membrane</location>
        <topology evidence="1">Multi-pass membrane protein</topology>
    </subcellularLocation>
</comment>
<feature type="domain" description="Cation efflux protein transmembrane" evidence="7">
    <location>
        <begin position="129"/>
        <end position="349"/>
    </location>
</feature>
<dbReference type="Gene3D" id="3.30.70.1350">
    <property type="entry name" value="Cation efflux protein, cytoplasmic domain"/>
    <property type="match status" value="1"/>
</dbReference>
<dbReference type="EMBL" id="JAACJM010000010">
    <property type="protein sequence ID" value="KAF5370648.1"/>
    <property type="molecule type" value="Genomic_DNA"/>
</dbReference>